<evidence type="ECO:0000259" key="2">
    <source>
        <dbReference type="PROSITE" id="PS01031"/>
    </source>
</evidence>
<reference evidence="3" key="1">
    <citation type="journal article" date="2015" name="Nature">
        <title>Complex archaea that bridge the gap between prokaryotes and eukaryotes.</title>
        <authorList>
            <person name="Spang A."/>
            <person name="Saw J.H."/>
            <person name="Jorgensen S.L."/>
            <person name="Zaremba-Niedzwiedzka K."/>
            <person name="Martijn J."/>
            <person name="Lind A.E."/>
            <person name="van Eijk R."/>
            <person name="Schleper C."/>
            <person name="Guy L."/>
            <person name="Ettema T.J."/>
        </authorList>
    </citation>
    <scope>NUCLEOTIDE SEQUENCE</scope>
</reference>
<dbReference type="Pfam" id="PF00011">
    <property type="entry name" value="HSP20"/>
    <property type="match status" value="1"/>
</dbReference>
<name>A0A0F9RBL1_9ZZZZ</name>
<dbReference type="InterPro" id="IPR037913">
    <property type="entry name" value="ACD_IbpA/B"/>
</dbReference>
<dbReference type="AlphaFoldDB" id="A0A0F9RBL1"/>
<gene>
    <name evidence="3" type="ORF">LCGC14_0669310</name>
</gene>
<proteinExistence type="predicted"/>
<accession>A0A0F9RBL1</accession>
<dbReference type="PANTHER" id="PTHR47062:SF1">
    <property type="entry name" value="SMALL HEAT SHOCK PROTEIN IBPA"/>
    <property type="match status" value="1"/>
</dbReference>
<dbReference type="InterPro" id="IPR008978">
    <property type="entry name" value="HSP20-like_chaperone"/>
</dbReference>
<dbReference type="PROSITE" id="PS01031">
    <property type="entry name" value="SHSP"/>
    <property type="match status" value="1"/>
</dbReference>
<keyword evidence="1" id="KW-0346">Stress response</keyword>
<protein>
    <recommendedName>
        <fullName evidence="2">SHSP domain-containing protein</fullName>
    </recommendedName>
</protein>
<dbReference type="Gene3D" id="2.60.40.790">
    <property type="match status" value="1"/>
</dbReference>
<dbReference type="PANTHER" id="PTHR47062">
    <property type="match status" value="1"/>
</dbReference>
<dbReference type="InterPro" id="IPR002068">
    <property type="entry name" value="A-crystallin/Hsp20_dom"/>
</dbReference>
<sequence>MKDSTNFNRLVNDIQRDLERTFIGADRIFDGFRNAIGTYDSYPPYNIVKLDDDVYQVEMAIAGFNKKDITVEVAGNTLTISGGAEELTEDRNYLHRGIATRAFTRVVRLADDIEVGDAKMENGMLRVDLNRVVPESKKARTIKIK</sequence>
<dbReference type="EMBL" id="LAZR01001311">
    <property type="protein sequence ID" value="KKN46802.1"/>
    <property type="molecule type" value="Genomic_DNA"/>
</dbReference>
<comment type="caution">
    <text evidence="3">The sequence shown here is derived from an EMBL/GenBank/DDBJ whole genome shotgun (WGS) entry which is preliminary data.</text>
</comment>
<feature type="domain" description="SHSP" evidence="2">
    <location>
        <begin position="36"/>
        <end position="145"/>
    </location>
</feature>
<evidence type="ECO:0000313" key="3">
    <source>
        <dbReference type="EMBL" id="KKN46802.1"/>
    </source>
</evidence>
<evidence type="ECO:0000256" key="1">
    <source>
        <dbReference type="ARBA" id="ARBA00023016"/>
    </source>
</evidence>
<organism evidence="3">
    <name type="scientific">marine sediment metagenome</name>
    <dbReference type="NCBI Taxonomy" id="412755"/>
    <lineage>
        <taxon>unclassified sequences</taxon>
        <taxon>metagenomes</taxon>
        <taxon>ecological metagenomes</taxon>
    </lineage>
</organism>
<dbReference type="SUPFAM" id="SSF49764">
    <property type="entry name" value="HSP20-like chaperones"/>
    <property type="match status" value="1"/>
</dbReference>
<dbReference type="CDD" id="cd06470">
    <property type="entry name" value="ACD_IbpA-B_like"/>
    <property type="match status" value="1"/>
</dbReference>